<dbReference type="Proteomes" id="UP000886808">
    <property type="component" value="Unassembled WGS sequence"/>
</dbReference>
<dbReference type="CDD" id="cd13836">
    <property type="entry name" value="IHF_B"/>
    <property type="match status" value="1"/>
</dbReference>
<dbReference type="GO" id="GO:0003677">
    <property type="term" value="F:DNA binding"/>
    <property type="evidence" value="ECO:0007669"/>
    <property type="project" value="InterPro"/>
</dbReference>
<comment type="caution">
    <text evidence="2">The sequence shown here is derived from an EMBL/GenBank/DDBJ whole genome shotgun (WGS) entry which is preliminary data.</text>
</comment>
<dbReference type="AlphaFoldDB" id="A0A9D1PKP9"/>
<dbReference type="Gene3D" id="4.10.520.10">
    <property type="entry name" value="IHF-like DNA-binding proteins"/>
    <property type="match status" value="1"/>
</dbReference>
<dbReference type="InterPro" id="IPR010992">
    <property type="entry name" value="IHF-like_DNA-bd_dom_sf"/>
</dbReference>
<proteinExistence type="inferred from homology"/>
<sequence>MTRDELVRQIAYKTGITIKEAKNIVQITFDSITESLSNGEKVKISGFGTFSTKKRGAFKTKNPMTGDILDIPEHIKPVFEPSKKLKEKVNKSNAT</sequence>
<dbReference type="InterPro" id="IPR000119">
    <property type="entry name" value="Hist_DNA-bd"/>
</dbReference>
<name>A0A9D1PKP9_9FIRM</name>
<dbReference type="GO" id="GO:0005829">
    <property type="term" value="C:cytosol"/>
    <property type="evidence" value="ECO:0007669"/>
    <property type="project" value="TreeGrafter"/>
</dbReference>
<dbReference type="SMART" id="SM00411">
    <property type="entry name" value="BHL"/>
    <property type="match status" value="1"/>
</dbReference>
<dbReference type="EMBL" id="DXIE01000049">
    <property type="protein sequence ID" value="HIV62876.1"/>
    <property type="molecule type" value="Genomic_DNA"/>
</dbReference>
<dbReference type="SUPFAM" id="SSF47729">
    <property type="entry name" value="IHF-like DNA-binding proteins"/>
    <property type="match status" value="1"/>
</dbReference>
<organism evidence="2 3">
    <name type="scientific">Candidatus Butyricicoccus avistercoris</name>
    <dbReference type="NCBI Taxonomy" id="2838518"/>
    <lineage>
        <taxon>Bacteria</taxon>
        <taxon>Bacillati</taxon>
        <taxon>Bacillota</taxon>
        <taxon>Clostridia</taxon>
        <taxon>Eubacteriales</taxon>
        <taxon>Butyricicoccaceae</taxon>
        <taxon>Butyricicoccus</taxon>
    </lineage>
</organism>
<evidence type="ECO:0000313" key="2">
    <source>
        <dbReference type="EMBL" id="HIV62876.1"/>
    </source>
</evidence>
<dbReference type="Pfam" id="PF00216">
    <property type="entry name" value="Bac_DNA_binding"/>
    <property type="match status" value="1"/>
</dbReference>
<dbReference type="PRINTS" id="PR01727">
    <property type="entry name" value="DNABINDINGHU"/>
</dbReference>
<reference evidence="2" key="1">
    <citation type="journal article" date="2021" name="PeerJ">
        <title>Extensive microbial diversity within the chicken gut microbiome revealed by metagenomics and culture.</title>
        <authorList>
            <person name="Gilroy R."/>
            <person name="Ravi A."/>
            <person name="Getino M."/>
            <person name="Pursley I."/>
            <person name="Horton D.L."/>
            <person name="Alikhan N.F."/>
            <person name="Baker D."/>
            <person name="Gharbi K."/>
            <person name="Hall N."/>
            <person name="Watson M."/>
            <person name="Adriaenssens E.M."/>
            <person name="Foster-Nyarko E."/>
            <person name="Jarju S."/>
            <person name="Secka A."/>
            <person name="Antonio M."/>
            <person name="Oren A."/>
            <person name="Chaudhuri R.R."/>
            <person name="La Ragione R."/>
            <person name="Hildebrand F."/>
            <person name="Pallen M.J."/>
        </authorList>
    </citation>
    <scope>NUCLEOTIDE SEQUENCE</scope>
    <source>
        <strain evidence="2">CHK193-4272</strain>
    </source>
</reference>
<evidence type="ECO:0000313" key="3">
    <source>
        <dbReference type="Proteomes" id="UP000886808"/>
    </source>
</evidence>
<dbReference type="PANTHER" id="PTHR33175:SF2">
    <property type="entry name" value="INTEGRATION HOST FACTOR SUBUNIT ALPHA"/>
    <property type="match status" value="1"/>
</dbReference>
<evidence type="ECO:0000256" key="1">
    <source>
        <dbReference type="RuleBase" id="RU003939"/>
    </source>
</evidence>
<reference evidence="2" key="2">
    <citation type="submission" date="2021-04" db="EMBL/GenBank/DDBJ databases">
        <authorList>
            <person name="Gilroy R."/>
        </authorList>
    </citation>
    <scope>NUCLEOTIDE SEQUENCE</scope>
    <source>
        <strain evidence="2">CHK193-4272</strain>
    </source>
</reference>
<dbReference type="PANTHER" id="PTHR33175">
    <property type="entry name" value="DNA-BINDING PROTEIN HU"/>
    <property type="match status" value="1"/>
</dbReference>
<gene>
    <name evidence="2" type="ORF">H9746_08580</name>
</gene>
<dbReference type="GO" id="GO:0030527">
    <property type="term" value="F:structural constituent of chromatin"/>
    <property type="evidence" value="ECO:0007669"/>
    <property type="project" value="InterPro"/>
</dbReference>
<comment type="similarity">
    <text evidence="1">Belongs to the bacterial histone-like protein family.</text>
</comment>
<protein>
    <submittedName>
        <fullName evidence="2">Integration host factor subunit beta</fullName>
    </submittedName>
</protein>
<accession>A0A9D1PKP9</accession>